<dbReference type="AlphaFoldDB" id="A0A2N2F3L3"/>
<dbReference type="EMBL" id="PHAO01000001">
    <property type="protein sequence ID" value="PKN02792.1"/>
    <property type="molecule type" value="Genomic_DNA"/>
</dbReference>
<reference evidence="2 3" key="1">
    <citation type="journal article" date="2017" name="ISME J.">
        <title>Potential for microbial H2 and metal transformations associated with novel bacteria and archaea in deep terrestrial subsurface sediments.</title>
        <authorList>
            <person name="Hernsdorf A.W."/>
            <person name="Amano Y."/>
            <person name="Miyakawa K."/>
            <person name="Ise K."/>
            <person name="Suzuki Y."/>
            <person name="Anantharaman K."/>
            <person name="Probst A."/>
            <person name="Burstein D."/>
            <person name="Thomas B.C."/>
            <person name="Banfield J.F."/>
        </authorList>
    </citation>
    <scope>NUCLEOTIDE SEQUENCE [LARGE SCALE GENOMIC DNA]</scope>
    <source>
        <strain evidence="2">HGW-Dojkabacteria-1</strain>
    </source>
</reference>
<evidence type="ECO:0008006" key="4">
    <source>
        <dbReference type="Google" id="ProtNLM"/>
    </source>
</evidence>
<dbReference type="InterPro" id="IPR003425">
    <property type="entry name" value="CCB3/YggT"/>
</dbReference>
<evidence type="ECO:0000313" key="3">
    <source>
        <dbReference type="Proteomes" id="UP000233417"/>
    </source>
</evidence>
<evidence type="ECO:0000256" key="1">
    <source>
        <dbReference type="SAM" id="Phobius"/>
    </source>
</evidence>
<keyword evidence="1" id="KW-0812">Transmembrane</keyword>
<comment type="caution">
    <text evidence="2">The sequence shown here is derived from an EMBL/GenBank/DDBJ whole genome shotgun (WGS) entry which is preliminary data.</text>
</comment>
<sequence>MISLIFRILYTLTTFLQTLIVFRIILKVINADSTNSIVSWIYNMTETFIEPFKGIVADEMLIDRFTLELTPIIALLFYAILGFVFVELSKAFRQAN</sequence>
<accession>A0A2N2F3L3</accession>
<evidence type="ECO:0000313" key="2">
    <source>
        <dbReference type="EMBL" id="PKN02792.1"/>
    </source>
</evidence>
<keyword evidence="1" id="KW-1133">Transmembrane helix</keyword>
<dbReference type="GO" id="GO:0016020">
    <property type="term" value="C:membrane"/>
    <property type="evidence" value="ECO:0007669"/>
    <property type="project" value="InterPro"/>
</dbReference>
<name>A0A2N2F3L3_9BACT</name>
<feature type="transmembrane region" description="Helical" evidence="1">
    <location>
        <begin position="69"/>
        <end position="88"/>
    </location>
</feature>
<organism evidence="2 3">
    <name type="scientific">Candidatus Dojkabacteria bacterium HGW-Dojkabacteria-1</name>
    <dbReference type="NCBI Taxonomy" id="2013761"/>
    <lineage>
        <taxon>Bacteria</taxon>
        <taxon>Candidatus Dojkabacteria</taxon>
    </lineage>
</organism>
<keyword evidence="1" id="KW-0472">Membrane</keyword>
<protein>
    <recommendedName>
        <fullName evidence="4">YggT family protein</fullName>
    </recommendedName>
</protein>
<gene>
    <name evidence="2" type="ORF">CVU76_02060</name>
</gene>
<dbReference type="Pfam" id="PF02325">
    <property type="entry name" value="CCB3_YggT"/>
    <property type="match status" value="1"/>
</dbReference>
<proteinExistence type="predicted"/>
<dbReference type="Proteomes" id="UP000233417">
    <property type="component" value="Unassembled WGS sequence"/>
</dbReference>
<feature type="transmembrane region" description="Helical" evidence="1">
    <location>
        <begin position="7"/>
        <end position="26"/>
    </location>
</feature>